<dbReference type="Proteomes" id="UP001354931">
    <property type="component" value="Unassembled WGS sequence"/>
</dbReference>
<dbReference type="PANTHER" id="PTHR43586">
    <property type="entry name" value="CYSTEINE DESULFURASE"/>
    <property type="match status" value="1"/>
</dbReference>
<dbReference type="Gene3D" id="3.90.1150.10">
    <property type="entry name" value="Aspartate Aminotransferase, domain 1"/>
    <property type="match status" value="1"/>
</dbReference>
<dbReference type="InterPro" id="IPR015421">
    <property type="entry name" value="PyrdxlP-dep_Trfase_major"/>
</dbReference>
<gene>
    <name evidence="2" type="ORF">OKJ99_01115</name>
</gene>
<dbReference type="InterPro" id="IPR000192">
    <property type="entry name" value="Aminotrans_V_dom"/>
</dbReference>
<accession>A0ABU6EY55</accession>
<reference evidence="2 3" key="1">
    <citation type="submission" date="2022-10" db="EMBL/GenBank/DDBJ databases">
        <authorList>
            <person name="Xie J."/>
            <person name="Shen N."/>
        </authorList>
    </citation>
    <scope>NUCLEOTIDE SEQUENCE [LARGE SCALE GENOMIC DNA]</scope>
    <source>
        <strain evidence="2 3">YIM65594</strain>
    </source>
</reference>
<dbReference type="GO" id="GO:0008483">
    <property type="term" value="F:transaminase activity"/>
    <property type="evidence" value="ECO:0007669"/>
    <property type="project" value="UniProtKB-KW"/>
</dbReference>
<comment type="caution">
    <text evidence="2">The sequence shown here is derived from an EMBL/GenBank/DDBJ whole genome shotgun (WGS) entry which is preliminary data.</text>
</comment>
<dbReference type="Gene3D" id="3.40.640.10">
    <property type="entry name" value="Type I PLP-dependent aspartate aminotransferase-like (Major domain)"/>
    <property type="match status" value="1"/>
</dbReference>
<dbReference type="InterPro" id="IPR015424">
    <property type="entry name" value="PyrdxlP-dep_Trfase"/>
</dbReference>
<evidence type="ECO:0000259" key="1">
    <source>
        <dbReference type="Pfam" id="PF00266"/>
    </source>
</evidence>
<evidence type="ECO:0000313" key="2">
    <source>
        <dbReference type="EMBL" id="MEB8336120.1"/>
    </source>
</evidence>
<feature type="domain" description="Aminotransferase class V" evidence="1">
    <location>
        <begin position="57"/>
        <end position="371"/>
    </location>
</feature>
<keyword evidence="2" id="KW-0808">Transferase</keyword>
<protein>
    <submittedName>
        <fullName evidence="2">Aminotransferase class V-fold PLP-dependent enzyme</fullName>
    </submittedName>
</protein>
<dbReference type="SUPFAM" id="SSF53383">
    <property type="entry name" value="PLP-dependent transferases"/>
    <property type="match status" value="1"/>
</dbReference>
<keyword evidence="2" id="KW-0032">Aminotransferase</keyword>
<sequence length="381" mass="41056">MPIDTLDTPERFRARFPSLKDTVHLASCSQGAASEHMLAALQEFQWSMRSHGAPWGEWMVQVDAARAAFAAHIGATTDEIAVVSCASEGAYQVASTLDWSRRPGLVTTDMEFPSIAHVWLAQGGRGAQVRHVPDQDGIVPAAGYTSAIDDTTNLVSIPLVSYRNGVRLPVTETVRAARAAGARVFIDAYQGLGVLPVDVRELDCDYLVCGALKYLLGVPGIAFLYVRDGVRDEVAPQLTGWFGRVDPFGFDPRSLDFPDTARRFETGTPSIPSAYAAAAGLRTLAEVDAKDVEAHIRELTAYAHRRLTEAGETLASPADPELRGPQVAITDAAPDALAAALGERRIVTSPRGTLLRVSFHYYNTLSDVDALIAALGEIRDK</sequence>
<evidence type="ECO:0000313" key="3">
    <source>
        <dbReference type="Proteomes" id="UP001354931"/>
    </source>
</evidence>
<name>A0ABU6EY55_9ACTN</name>
<dbReference type="RefSeq" id="WP_326013693.1">
    <property type="nucleotide sequence ID" value="NZ_JAOZYC010000001.1"/>
</dbReference>
<keyword evidence="3" id="KW-1185">Reference proteome</keyword>
<dbReference type="InterPro" id="IPR015422">
    <property type="entry name" value="PyrdxlP-dep_Trfase_small"/>
</dbReference>
<dbReference type="PANTHER" id="PTHR43586:SF15">
    <property type="entry name" value="BLR3095 PROTEIN"/>
    <property type="match status" value="1"/>
</dbReference>
<organism evidence="2 3">
    <name type="scientific">Streptomyces endophyticus</name>
    <dbReference type="NCBI Taxonomy" id="714166"/>
    <lineage>
        <taxon>Bacteria</taxon>
        <taxon>Bacillati</taxon>
        <taxon>Actinomycetota</taxon>
        <taxon>Actinomycetes</taxon>
        <taxon>Kitasatosporales</taxon>
        <taxon>Streptomycetaceae</taxon>
        <taxon>Streptomyces</taxon>
    </lineage>
</organism>
<proteinExistence type="predicted"/>
<dbReference type="EMBL" id="JAOZYC010000001">
    <property type="protein sequence ID" value="MEB8336120.1"/>
    <property type="molecule type" value="Genomic_DNA"/>
</dbReference>
<dbReference type="Pfam" id="PF00266">
    <property type="entry name" value="Aminotran_5"/>
    <property type="match status" value="1"/>
</dbReference>